<accession>A0A1I1T5U4</accession>
<evidence type="ECO:0000313" key="3">
    <source>
        <dbReference type="EMBL" id="SFD53986.1"/>
    </source>
</evidence>
<organism evidence="3 4">
    <name type="scientific">Pseudoalteromonas denitrificans DSM 6059</name>
    <dbReference type="NCBI Taxonomy" id="1123010"/>
    <lineage>
        <taxon>Bacteria</taxon>
        <taxon>Pseudomonadati</taxon>
        <taxon>Pseudomonadota</taxon>
        <taxon>Gammaproteobacteria</taxon>
        <taxon>Alteromonadales</taxon>
        <taxon>Pseudoalteromonadaceae</taxon>
        <taxon>Pseudoalteromonas</taxon>
    </lineage>
</organism>
<dbReference type="SUPFAM" id="SSF47473">
    <property type="entry name" value="EF-hand"/>
    <property type="match status" value="1"/>
</dbReference>
<dbReference type="Pfam" id="PF13202">
    <property type="entry name" value="EF-hand_5"/>
    <property type="match status" value="3"/>
</dbReference>
<dbReference type="GO" id="GO:0005509">
    <property type="term" value="F:calcium ion binding"/>
    <property type="evidence" value="ECO:0007669"/>
    <property type="project" value="InterPro"/>
</dbReference>
<proteinExistence type="predicted"/>
<keyword evidence="4" id="KW-1185">Reference proteome</keyword>
<feature type="domain" description="EF-hand" evidence="2">
    <location>
        <begin position="79"/>
        <end position="92"/>
    </location>
</feature>
<reference evidence="3 4" key="1">
    <citation type="submission" date="2016-10" db="EMBL/GenBank/DDBJ databases">
        <authorList>
            <person name="de Groot N.N."/>
        </authorList>
    </citation>
    <scope>NUCLEOTIDE SEQUENCE [LARGE SCALE GENOMIC DNA]</scope>
    <source>
        <strain evidence="3 4">DSM 6059</strain>
    </source>
</reference>
<dbReference type="Proteomes" id="UP000198862">
    <property type="component" value="Unassembled WGS sequence"/>
</dbReference>
<dbReference type="EMBL" id="FOLO01000066">
    <property type="protein sequence ID" value="SFD53986.1"/>
    <property type="molecule type" value="Genomic_DNA"/>
</dbReference>
<dbReference type="InterPro" id="IPR002048">
    <property type="entry name" value="EF_hand_dom"/>
</dbReference>
<feature type="chain" id="PRO_5011589121" evidence="1">
    <location>
        <begin position="25"/>
        <end position="210"/>
    </location>
</feature>
<sequence length="210" mass="22674">MTMITKKLNIAVLTGLISVTAALSAPQTLAEQQRRGGKPGHSAEQKFNRLDVDQSGELTISEMTDPTIAKAELKITQKDTDQDGTLSLEEFSQTRSGDNLDLSTIANEIVLCVTDLKAEVGDDNIVIPSADSFVSKADRFNTIDTSADGFIDLAELEASMLNKATSVFSATDTDISDSISLEEFTASSDTHKATKKAIRQCIHELTDDEE</sequence>
<evidence type="ECO:0000256" key="1">
    <source>
        <dbReference type="SAM" id="SignalP"/>
    </source>
</evidence>
<gene>
    <name evidence="3" type="ORF">SAMN02745724_04799</name>
</gene>
<keyword evidence="1" id="KW-0732">Signal</keyword>
<dbReference type="PROSITE" id="PS00018">
    <property type="entry name" value="EF_HAND_1"/>
    <property type="match status" value="2"/>
</dbReference>
<dbReference type="STRING" id="1123010.SAMN02745724_04799"/>
<dbReference type="InterPro" id="IPR011992">
    <property type="entry name" value="EF-hand-dom_pair"/>
</dbReference>
<dbReference type="Gene3D" id="1.10.238.10">
    <property type="entry name" value="EF-hand"/>
    <property type="match status" value="2"/>
</dbReference>
<evidence type="ECO:0000259" key="2">
    <source>
        <dbReference type="Pfam" id="PF13202"/>
    </source>
</evidence>
<name>A0A1I1T5U4_9GAMM</name>
<evidence type="ECO:0000313" key="4">
    <source>
        <dbReference type="Proteomes" id="UP000198862"/>
    </source>
</evidence>
<feature type="signal peptide" evidence="1">
    <location>
        <begin position="1"/>
        <end position="24"/>
    </location>
</feature>
<dbReference type="InterPro" id="IPR018247">
    <property type="entry name" value="EF_Hand_1_Ca_BS"/>
</dbReference>
<protein>
    <submittedName>
        <fullName evidence="3">EF hand</fullName>
    </submittedName>
</protein>
<dbReference type="AlphaFoldDB" id="A0A1I1T5U4"/>
<feature type="domain" description="EF-hand" evidence="2">
    <location>
        <begin position="46"/>
        <end position="63"/>
    </location>
</feature>
<feature type="domain" description="EF-hand" evidence="2">
    <location>
        <begin position="138"/>
        <end position="158"/>
    </location>
</feature>
<dbReference type="RefSeq" id="WP_091990776.1">
    <property type="nucleotide sequence ID" value="NZ_FOLO01000066.1"/>
</dbReference>